<name>A0ABS2CU29_9FLAO</name>
<dbReference type="InterPro" id="IPR013783">
    <property type="entry name" value="Ig-like_fold"/>
</dbReference>
<dbReference type="CDD" id="cd00146">
    <property type="entry name" value="PKD"/>
    <property type="match status" value="1"/>
</dbReference>
<comment type="caution">
    <text evidence="3">The sequence shown here is derived from an EMBL/GenBank/DDBJ whole genome shotgun (WGS) entry which is preliminary data.</text>
</comment>
<evidence type="ECO:0000313" key="4">
    <source>
        <dbReference type="Proteomes" id="UP000759529"/>
    </source>
</evidence>
<accession>A0ABS2CU29</accession>
<gene>
    <name evidence="3" type="ORF">H9X54_004125</name>
</gene>
<proteinExistence type="predicted"/>
<dbReference type="PROSITE" id="PS51257">
    <property type="entry name" value="PROKAR_LIPOPROTEIN"/>
    <property type="match status" value="1"/>
</dbReference>
<organism evidence="3 4">
    <name type="scientific">Flavobacterium macrobrachii</name>
    <dbReference type="NCBI Taxonomy" id="591204"/>
    <lineage>
        <taxon>Bacteria</taxon>
        <taxon>Pseudomonadati</taxon>
        <taxon>Bacteroidota</taxon>
        <taxon>Flavobacteriia</taxon>
        <taxon>Flavobacteriales</taxon>
        <taxon>Flavobacteriaceae</taxon>
        <taxon>Flavobacterium</taxon>
    </lineage>
</organism>
<dbReference type="InterPro" id="IPR000601">
    <property type="entry name" value="PKD_dom"/>
</dbReference>
<dbReference type="Gene3D" id="2.60.40.10">
    <property type="entry name" value="Immunoglobulins"/>
    <property type="match status" value="1"/>
</dbReference>
<evidence type="ECO:0000259" key="2">
    <source>
        <dbReference type="PROSITE" id="PS50093"/>
    </source>
</evidence>
<dbReference type="Proteomes" id="UP000759529">
    <property type="component" value="Unassembled WGS sequence"/>
</dbReference>
<sequence>MKKGILKITMLLTLLVLSACTEDGIGNDTSSLETVTSGNQDKIFDISNDNSGLVKITPTGEGFSRYAVTLGHGSTEPVTIFPGQSLSHNYPEGSYTVSIESFDIAGESSITTYPLVITYRAPENLAINASGNGYNVTVAPTADFANSYWIYFGDVTNEQPTVLGLGQAITHTYATAGNYTITVVAQSGGLATATTSTNLLVYNPFSLPITYEDQFQNYGIGGTFGGVGTALVANPFPGGINTSATVWRYIKPVGAASWSGTWTPMAAPGSVPINIDNGGKIKVMVYATEAGKMINLELEQATTGIPNQVLKVATTVANQWHELEFDFSTLGIPQGTSFRQLVFRYNDTQDGFGEVIYIDNVTQTN</sequence>
<dbReference type="SUPFAM" id="SSF49299">
    <property type="entry name" value="PKD domain"/>
    <property type="match status" value="1"/>
</dbReference>
<evidence type="ECO:0000256" key="1">
    <source>
        <dbReference type="SAM" id="SignalP"/>
    </source>
</evidence>
<keyword evidence="4" id="KW-1185">Reference proteome</keyword>
<dbReference type="PROSITE" id="PS50093">
    <property type="entry name" value="PKD"/>
    <property type="match status" value="1"/>
</dbReference>
<dbReference type="EMBL" id="JACSOD020000434">
    <property type="protein sequence ID" value="MBM6498487.1"/>
    <property type="molecule type" value="Genomic_DNA"/>
</dbReference>
<dbReference type="RefSeq" id="WP_187658435.1">
    <property type="nucleotide sequence ID" value="NZ_JACSOD020000434.1"/>
</dbReference>
<keyword evidence="1" id="KW-0732">Signal</keyword>
<protein>
    <submittedName>
        <fullName evidence="3">PKD domain-containing protein</fullName>
    </submittedName>
</protein>
<evidence type="ECO:0000313" key="3">
    <source>
        <dbReference type="EMBL" id="MBM6498487.1"/>
    </source>
</evidence>
<feature type="signal peptide" evidence="1">
    <location>
        <begin position="1"/>
        <end position="21"/>
    </location>
</feature>
<reference evidence="3 4" key="1">
    <citation type="submission" date="2021-02" db="EMBL/GenBank/DDBJ databases">
        <authorList>
            <person name="Jung H.S."/>
            <person name="Chun B.H."/>
            <person name="Jeon C.O."/>
        </authorList>
    </citation>
    <scope>NUCLEOTIDE SEQUENCE [LARGE SCALE GENOMIC DNA]</scope>
    <source>
        <strain evidence="3 4">LMG 25203</strain>
    </source>
</reference>
<feature type="domain" description="PKD" evidence="2">
    <location>
        <begin position="152"/>
        <end position="201"/>
    </location>
</feature>
<feature type="chain" id="PRO_5046384966" evidence="1">
    <location>
        <begin position="22"/>
        <end position="365"/>
    </location>
</feature>
<dbReference type="InterPro" id="IPR035986">
    <property type="entry name" value="PKD_dom_sf"/>
</dbReference>